<keyword evidence="8" id="KW-1133">Transmembrane helix</keyword>
<feature type="region of interest" description="Disordered" evidence="7">
    <location>
        <begin position="1"/>
        <end position="21"/>
    </location>
</feature>
<dbReference type="Pfam" id="PF00172">
    <property type="entry name" value="Zn_clus"/>
    <property type="match status" value="1"/>
</dbReference>
<evidence type="ECO:0000256" key="4">
    <source>
        <dbReference type="ARBA" id="ARBA00023125"/>
    </source>
</evidence>
<evidence type="ECO:0000256" key="5">
    <source>
        <dbReference type="ARBA" id="ARBA00023163"/>
    </source>
</evidence>
<reference evidence="10 11" key="1">
    <citation type="journal article" date="2021" name="Nat. Commun.">
        <title>Genetic determinants of endophytism in the Arabidopsis root mycobiome.</title>
        <authorList>
            <person name="Mesny F."/>
            <person name="Miyauchi S."/>
            <person name="Thiergart T."/>
            <person name="Pickel B."/>
            <person name="Atanasova L."/>
            <person name="Karlsson M."/>
            <person name="Huettel B."/>
            <person name="Barry K.W."/>
            <person name="Haridas S."/>
            <person name="Chen C."/>
            <person name="Bauer D."/>
            <person name="Andreopoulos W."/>
            <person name="Pangilinan J."/>
            <person name="LaButti K."/>
            <person name="Riley R."/>
            <person name="Lipzen A."/>
            <person name="Clum A."/>
            <person name="Drula E."/>
            <person name="Henrissat B."/>
            <person name="Kohler A."/>
            <person name="Grigoriev I.V."/>
            <person name="Martin F.M."/>
            <person name="Hacquard S."/>
        </authorList>
    </citation>
    <scope>NUCLEOTIDE SEQUENCE [LARGE SCALE GENOMIC DNA]</scope>
    <source>
        <strain evidence="10 11">MPI-CAGE-CH-0241</strain>
    </source>
</reference>
<dbReference type="Pfam" id="PF04082">
    <property type="entry name" value="Fungal_trans"/>
    <property type="match status" value="1"/>
</dbReference>
<gene>
    <name evidence="10" type="ORF">B0T10DRAFT_609518</name>
</gene>
<dbReference type="OrthoDB" id="4060227at2759"/>
<dbReference type="PROSITE" id="PS50048">
    <property type="entry name" value="ZN2_CY6_FUNGAL_2"/>
    <property type="match status" value="1"/>
</dbReference>
<dbReference type="InterPro" id="IPR007219">
    <property type="entry name" value="XnlR_reg_dom"/>
</dbReference>
<proteinExistence type="predicted"/>
<protein>
    <recommendedName>
        <fullName evidence="9">Zn(2)-C6 fungal-type domain-containing protein</fullName>
    </recommendedName>
</protein>
<dbReference type="GO" id="GO:0000981">
    <property type="term" value="F:DNA-binding transcription factor activity, RNA polymerase II-specific"/>
    <property type="evidence" value="ECO:0007669"/>
    <property type="project" value="InterPro"/>
</dbReference>
<feature type="domain" description="Zn(2)-C6 fungal-type" evidence="9">
    <location>
        <begin position="30"/>
        <end position="62"/>
    </location>
</feature>
<dbReference type="SMART" id="SM00906">
    <property type="entry name" value="Fungal_trans"/>
    <property type="match status" value="1"/>
</dbReference>
<dbReference type="SUPFAM" id="SSF57701">
    <property type="entry name" value="Zn2/Cys6 DNA-binding domain"/>
    <property type="match status" value="1"/>
</dbReference>
<evidence type="ECO:0000256" key="3">
    <source>
        <dbReference type="ARBA" id="ARBA00023015"/>
    </source>
</evidence>
<keyword evidence="3" id="KW-0805">Transcription regulation</keyword>
<evidence type="ECO:0000256" key="1">
    <source>
        <dbReference type="ARBA" id="ARBA00004123"/>
    </source>
</evidence>
<evidence type="ECO:0000256" key="7">
    <source>
        <dbReference type="SAM" id="MobiDB-lite"/>
    </source>
</evidence>
<comment type="subcellular location">
    <subcellularLocation>
        <location evidence="1">Nucleus</location>
    </subcellularLocation>
</comment>
<keyword evidence="5" id="KW-0804">Transcription</keyword>
<evidence type="ECO:0000259" key="9">
    <source>
        <dbReference type="PROSITE" id="PS50048"/>
    </source>
</evidence>
<dbReference type="CDD" id="cd00067">
    <property type="entry name" value="GAL4"/>
    <property type="match status" value="1"/>
</dbReference>
<dbReference type="AlphaFoldDB" id="A0A9P8VWT4"/>
<dbReference type="Proteomes" id="UP000777438">
    <property type="component" value="Unassembled WGS sequence"/>
</dbReference>
<dbReference type="Gene3D" id="4.10.240.10">
    <property type="entry name" value="Zn(2)-C6 fungal-type DNA-binding domain"/>
    <property type="match status" value="1"/>
</dbReference>
<keyword evidence="11" id="KW-1185">Reference proteome</keyword>
<dbReference type="PANTHER" id="PTHR31845:SF17">
    <property type="entry name" value="ZN(II)2CYS6 TRANSCRIPTION FACTOR (EUROFUNG)"/>
    <property type="match status" value="1"/>
</dbReference>
<evidence type="ECO:0000256" key="2">
    <source>
        <dbReference type="ARBA" id="ARBA00022723"/>
    </source>
</evidence>
<dbReference type="EMBL" id="JAGPYM010000026">
    <property type="protein sequence ID" value="KAH6880413.1"/>
    <property type="molecule type" value="Genomic_DNA"/>
</dbReference>
<dbReference type="PANTHER" id="PTHR31845">
    <property type="entry name" value="FINGER DOMAIN PROTEIN, PUTATIVE-RELATED"/>
    <property type="match status" value="1"/>
</dbReference>
<dbReference type="InterPro" id="IPR036864">
    <property type="entry name" value="Zn2-C6_fun-type_DNA-bd_sf"/>
</dbReference>
<comment type="caution">
    <text evidence="10">The sequence shown here is derived from an EMBL/GenBank/DDBJ whole genome shotgun (WGS) entry which is preliminary data.</text>
</comment>
<evidence type="ECO:0000313" key="11">
    <source>
        <dbReference type="Proteomes" id="UP000777438"/>
    </source>
</evidence>
<evidence type="ECO:0000313" key="10">
    <source>
        <dbReference type="EMBL" id="KAH6880413.1"/>
    </source>
</evidence>
<evidence type="ECO:0000256" key="8">
    <source>
        <dbReference type="SAM" id="Phobius"/>
    </source>
</evidence>
<dbReference type="InterPro" id="IPR001138">
    <property type="entry name" value="Zn2Cys6_DnaBD"/>
</dbReference>
<keyword evidence="8" id="KW-0812">Transmembrane</keyword>
<sequence>MKRARFDAAAVAPPGDSSGHLPKISRKIRACQECQNRKVKCGVEPGQTRCTRCVRLGLDCVVNKSLQTLLDGENEWKDRMEHHVHSLQTAVAQIQRQLNLAPIAPLQLSTAWGETQVRAAASPIRQSDITAMTRENSPEQATRELQEQDIVNAPMASLFEVTKLRNIRSDPSPKSTLEQESNDFITQGKISLEEAEQLFSTFCGTLNAYLWGGIALVHKTLADTRASSTLLTAAILAVTALHAQDGGRAFDKCYPVFLELTSQSVFKRYHSLDDVRGLCVGAFWLSDMSWKLSGLAVRIATELKLHQACSKALQGGSNEQVEKARLWYFLYVCDHHFSIAYGRPPMIHEDATITGHESLLRLPGITQADLRLHSQVGVFIILSRVLHTFGSDTSRLVANDEFEALRRYDAELGRWKDHWESRLSPDEHIWNYPAKGVILHYLFARLQLFSICLRGLSPSAQSLISVERRNFTNLAIASASSALTLILQDVDMRKAVIGVPLYLLTTISYACMFLVKVRLHWKHAGFALRGEDVVSLVEQIVVLLDETQPYVRHVAHYIGKGLNTILQKLKEREMQESPAGNQLPVVPWAEGHGNSGWQGSDWSSWVFGIDAMGNLENVEPDPLYMLDMLQSQLPE</sequence>
<dbReference type="InterPro" id="IPR051089">
    <property type="entry name" value="prtT"/>
</dbReference>
<organism evidence="10 11">
    <name type="scientific">Thelonectria olida</name>
    <dbReference type="NCBI Taxonomy" id="1576542"/>
    <lineage>
        <taxon>Eukaryota</taxon>
        <taxon>Fungi</taxon>
        <taxon>Dikarya</taxon>
        <taxon>Ascomycota</taxon>
        <taxon>Pezizomycotina</taxon>
        <taxon>Sordariomycetes</taxon>
        <taxon>Hypocreomycetidae</taxon>
        <taxon>Hypocreales</taxon>
        <taxon>Nectriaceae</taxon>
        <taxon>Thelonectria</taxon>
    </lineage>
</organism>
<feature type="transmembrane region" description="Helical" evidence="8">
    <location>
        <begin position="495"/>
        <end position="515"/>
    </location>
</feature>
<accession>A0A9P8VWT4</accession>
<keyword evidence="8" id="KW-0472">Membrane</keyword>
<keyword evidence="4" id="KW-0238">DNA-binding</keyword>
<dbReference type="CDD" id="cd12148">
    <property type="entry name" value="fungal_TF_MHR"/>
    <property type="match status" value="1"/>
</dbReference>
<dbReference type="SMART" id="SM00066">
    <property type="entry name" value="GAL4"/>
    <property type="match status" value="1"/>
</dbReference>
<dbReference type="GO" id="GO:0008270">
    <property type="term" value="F:zinc ion binding"/>
    <property type="evidence" value="ECO:0007669"/>
    <property type="project" value="InterPro"/>
</dbReference>
<dbReference type="GO" id="GO:0005634">
    <property type="term" value="C:nucleus"/>
    <property type="evidence" value="ECO:0007669"/>
    <property type="project" value="UniProtKB-SubCell"/>
</dbReference>
<dbReference type="GO" id="GO:0006351">
    <property type="term" value="P:DNA-templated transcription"/>
    <property type="evidence" value="ECO:0007669"/>
    <property type="project" value="InterPro"/>
</dbReference>
<dbReference type="GO" id="GO:0000976">
    <property type="term" value="F:transcription cis-regulatory region binding"/>
    <property type="evidence" value="ECO:0007669"/>
    <property type="project" value="TreeGrafter"/>
</dbReference>
<evidence type="ECO:0000256" key="6">
    <source>
        <dbReference type="ARBA" id="ARBA00023242"/>
    </source>
</evidence>
<name>A0A9P8VWT4_9HYPO</name>
<keyword evidence="2" id="KW-0479">Metal-binding</keyword>
<keyword evidence="6" id="KW-0539">Nucleus</keyword>